<dbReference type="Proteomes" id="UP001141183">
    <property type="component" value="Unassembled WGS sequence"/>
</dbReference>
<accession>A0A9X3XS54</accession>
<reference evidence="1" key="1">
    <citation type="submission" date="2022-05" db="EMBL/GenBank/DDBJ databases">
        <title>Draft genome sequence of Clostridium tertium strain CP3 isolated from Peru.</title>
        <authorList>
            <person name="Hurtado R."/>
            <person name="Lima L."/>
            <person name="Sousa T."/>
            <person name="Jaiswal A.K."/>
            <person name="Tiwari S."/>
            <person name="Maturrano L."/>
            <person name="Brenig B."/>
            <person name="Azevedo V."/>
        </authorList>
    </citation>
    <scope>NUCLEOTIDE SEQUENCE</scope>
    <source>
        <strain evidence="1">CP3</strain>
    </source>
</reference>
<comment type="caution">
    <text evidence="1">The sequence shown here is derived from an EMBL/GenBank/DDBJ whole genome shotgun (WGS) entry which is preliminary data.</text>
</comment>
<evidence type="ECO:0000313" key="2">
    <source>
        <dbReference type="Proteomes" id="UP001141183"/>
    </source>
</evidence>
<sequence length="117" mass="14191">MLKETKHDYQNCIVGNFYDSKCTGQYSSWEVFINSHLGFDGSESGFDDRYHYVFRYDIHKQKDGNYYLELCVMLQRKGIYTHLHIYNIDHETLNNDVKEWLKGRYNYIKNLWNEVVE</sequence>
<proteinExistence type="predicted"/>
<protein>
    <submittedName>
        <fullName evidence="1">Uncharacterized protein</fullName>
    </submittedName>
</protein>
<name>A0A9X3XS54_9CLOT</name>
<gene>
    <name evidence="1" type="ORF">NE398_21370</name>
</gene>
<dbReference type="AlphaFoldDB" id="A0A9X3XS54"/>
<organism evidence="1 2">
    <name type="scientific">Clostridium tertium</name>
    <dbReference type="NCBI Taxonomy" id="1559"/>
    <lineage>
        <taxon>Bacteria</taxon>
        <taxon>Bacillati</taxon>
        <taxon>Bacillota</taxon>
        <taxon>Clostridia</taxon>
        <taxon>Eubacteriales</taxon>
        <taxon>Clostridiaceae</taxon>
        <taxon>Clostridium</taxon>
    </lineage>
</organism>
<dbReference type="EMBL" id="JAMRYU010000077">
    <property type="protein sequence ID" value="MDC4242674.1"/>
    <property type="molecule type" value="Genomic_DNA"/>
</dbReference>
<dbReference type="RefSeq" id="WP_272470924.1">
    <property type="nucleotide sequence ID" value="NZ_JAMRYU010000077.1"/>
</dbReference>
<keyword evidence="2" id="KW-1185">Reference proteome</keyword>
<evidence type="ECO:0000313" key="1">
    <source>
        <dbReference type="EMBL" id="MDC4242674.1"/>
    </source>
</evidence>